<organism evidence="1">
    <name type="scientific">marine sediment metagenome</name>
    <dbReference type="NCBI Taxonomy" id="412755"/>
    <lineage>
        <taxon>unclassified sequences</taxon>
        <taxon>metagenomes</taxon>
        <taxon>ecological metagenomes</taxon>
    </lineage>
</organism>
<reference evidence="1" key="1">
    <citation type="journal article" date="2014" name="Front. Microbiol.">
        <title>High frequency of phylogenetically diverse reductive dehalogenase-homologous genes in deep subseafloor sedimentary metagenomes.</title>
        <authorList>
            <person name="Kawai M."/>
            <person name="Futagami T."/>
            <person name="Toyoda A."/>
            <person name="Takaki Y."/>
            <person name="Nishi S."/>
            <person name="Hori S."/>
            <person name="Arai W."/>
            <person name="Tsubouchi T."/>
            <person name="Morono Y."/>
            <person name="Uchiyama I."/>
            <person name="Ito T."/>
            <person name="Fujiyama A."/>
            <person name="Inagaki F."/>
            <person name="Takami H."/>
        </authorList>
    </citation>
    <scope>NUCLEOTIDE SEQUENCE</scope>
    <source>
        <strain evidence="1">Expedition CK06-06</strain>
    </source>
</reference>
<feature type="non-terminal residue" evidence="1">
    <location>
        <position position="1"/>
    </location>
</feature>
<protein>
    <submittedName>
        <fullName evidence="1">Uncharacterized protein</fullName>
    </submittedName>
</protein>
<feature type="non-terminal residue" evidence="1">
    <location>
        <position position="264"/>
    </location>
</feature>
<comment type="caution">
    <text evidence="1">The sequence shown here is derived from an EMBL/GenBank/DDBJ whole genome shotgun (WGS) entry which is preliminary data.</text>
</comment>
<name>X0UIZ8_9ZZZZ</name>
<dbReference type="EMBL" id="BARS01029010">
    <property type="protein sequence ID" value="GAG00348.1"/>
    <property type="molecule type" value="Genomic_DNA"/>
</dbReference>
<gene>
    <name evidence="1" type="ORF">S01H1_45402</name>
</gene>
<dbReference type="AlphaFoldDB" id="X0UIZ8"/>
<evidence type="ECO:0000313" key="1">
    <source>
        <dbReference type="EMBL" id="GAG00348.1"/>
    </source>
</evidence>
<sequence>TSQRCIRDRATKALVSLLTDRIHIMKELLDEFNSVDDPYVLERLYASAYGCAMRSKDKEEVIKLAVETYNLIFKDGTPPANISLRGYARCLVELGLYYNSALDVDINKVRPPYHSKWPENISAVADVKSKYQITYHDKMTDEEKGQGKIVFSVLDWDFARYIIGTNFGHSNWSSRRLGVQRKPTNREIYEAFFSSLNTKQKAFWEKLEKVKRRVRSFSVSDIDDMKLTIGWEYSSSKVFQKALSLVEQRFLNALEIEKQQRANS</sequence>
<accession>X0UIZ8</accession>
<proteinExistence type="predicted"/>